<dbReference type="Gene3D" id="3.60.10.10">
    <property type="entry name" value="Endonuclease/exonuclease/phosphatase"/>
    <property type="match status" value="1"/>
</dbReference>
<keyword evidence="12" id="KW-1185">Reference proteome</keyword>
<keyword evidence="4 9" id="KW-0812">Transmembrane</keyword>
<gene>
    <name evidence="11" type="ORF">MEDL_41199</name>
</gene>
<evidence type="ECO:0000256" key="8">
    <source>
        <dbReference type="ARBA" id="ARBA00023180"/>
    </source>
</evidence>
<dbReference type="Pfam" id="PF03372">
    <property type="entry name" value="Exo_endo_phos"/>
    <property type="match status" value="1"/>
</dbReference>
<dbReference type="EC" id="2.8.2.-" evidence="9"/>
<keyword evidence="8 9" id="KW-0325">Glycoprotein</keyword>
<keyword evidence="5 9" id="KW-1133">Transmembrane helix</keyword>
<dbReference type="OrthoDB" id="2019940at2759"/>
<dbReference type="GO" id="GO:0016051">
    <property type="term" value="P:carbohydrate biosynthetic process"/>
    <property type="evidence" value="ECO:0007669"/>
    <property type="project" value="InterPro"/>
</dbReference>
<evidence type="ECO:0000256" key="7">
    <source>
        <dbReference type="ARBA" id="ARBA00023136"/>
    </source>
</evidence>
<dbReference type="InterPro" id="IPR036691">
    <property type="entry name" value="Endo/exonu/phosph_ase_sf"/>
</dbReference>
<dbReference type="Proteomes" id="UP000683360">
    <property type="component" value="Unassembled WGS sequence"/>
</dbReference>
<evidence type="ECO:0000256" key="2">
    <source>
        <dbReference type="ARBA" id="ARBA00006339"/>
    </source>
</evidence>
<dbReference type="Gene3D" id="3.40.50.300">
    <property type="entry name" value="P-loop containing nucleotide triphosphate hydrolases"/>
    <property type="match status" value="1"/>
</dbReference>
<sequence>MVSININGLRGKKLELQAYLQTENPDIVALQETKINNSIATNELIPDTLGYDIYRNDRTGNGGGTMLLVKTHLDSAPVKILENGSESIWSKIVLQGKQHYIGSWYRPPDAPLDQIQLLKDQMDKIKKLGKANKQPCIHILGDFNYRKINWRTKLNKDTNTCLNGSDGQALIDILNEASAEQLILFPTRESNTLDLLITTLPGQFTDIHSPDRLSDHDIVMGTLRCTIPRKIRPERTSYQYSKGNYNQMRDDSRDFTRDKYFNGHQNNRNVEENWIMIKEFILETTKINVPTKILKGKQSIPWINKNIKTMIKRKNRTHANYKRNNSMRIKRKWQELRRNINKEIELAHNNYVNNLIGDIKQDSKPFWKYINNQKADKQGIPPLKTHDNKTADTDQQKAEALNTQFTSVYTETKYESVPYQTPPVDKMINIIVTTKALGHKLGQMWRMMKFRRWYGSLVAILLFPSIVIVLYSVVSVPVSKVKLRLIPNEVQTKSADKIFINQNNQLVNLTEIRQFRYKSLLSSCEQLKSKGLVQNSITKKSLSHIIVDDRYKVLFCYIPKVACTNLKRVFLLLTGKMNATDPMALKAADVHLTYDKYLTYLDSYTEEEVQFKLQNYKKIIMVREPFERLLSAYRNKFTEKSPYFHKRFGRKIIRRYRNNPKQEDIELGKNAKFDEFVRYITDPVTIETEGLNEHWDLYSSLCQPCLINYDFVGKYETLDDDIDYIMHDLGIDTFIQFPKRGAAYKKKRTKDTFEQFYSNISKLDLGKLWKTYRQDYKLFSYAYPDIIKAADDF</sequence>
<evidence type="ECO:0000313" key="11">
    <source>
        <dbReference type="EMBL" id="CAG2228229.1"/>
    </source>
</evidence>
<dbReference type="PROSITE" id="PS00726">
    <property type="entry name" value="AP_NUCLEASE_F1_1"/>
    <property type="match status" value="1"/>
</dbReference>
<dbReference type="InterPro" id="IPR018011">
    <property type="entry name" value="Carb_sulfotrans_8-10"/>
</dbReference>
<dbReference type="PANTHER" id="PTHR12137:SF54">
    <property type="entry name" value="CARBOHYDRATE SULFOTRANSFERASE"/>
    <property type="match status" value="1"/>
</dbReference>
<dbReference type="EMBL" id="CAJPWZ010001992">
    <property type="protein sequence ID" value="CAG2228229.1"/>
    <property type="molecule type" value="Genomic_DNA"/>
</dbReference>
<keyword evidence="7 9" id="KW-0472">Membrane</keyword>
<evidence type="ECO:0000256" key="5">
    <source>
        <dbReference type="ARBA" id="ARBA00022989"/>
    </source>
</evidence>
<evidence type="ECO:0000259" key="10">
    <source>
        <dbReference type="Pfam" id="PF03372"/>
    </source>
</evidence>
<dbReference type="InterPro" id="IPR020847">
    <property type="entry name" value="AP_endonuclease_F1_BS"/>
</dbReference>
<dbReference type="InterPro" id="IPR005135">
    <property type="entry name" value="Endo/exonuclease/phosphatase"/>
</dbReference>
<evidence type="ECO:0000256" key="4">
    <source>
        <dbReference type="ARBA" id="ARBA00022692"/>
    </source>
</evidence>
<feature type="domain" description="Endonuclease/exonuclease/phosphatase" evidence="10">
    <location>
        <begin position="3"/>
        <end position="156"/>
    </location>
</feature>
<organism evidence="11 12">
    <name type="scientific">Mytilus edulis</name>
    <name type="common">Blue mussel</name>
    <dbReference type="NCBI Taxonomy" id="6550"/>
    <lineage>
        <taxon>Eukaryota</taxon>
        <taxon>Metazoa</taxon>
        <taxon>Spiralia</taxon>
        <taxon>Lophotrochozoa</taxon>
        <taxon>Mollusca</taxon>
        <taxon>Bivalvia</taxon>
        <taxon>Autobranchia</taxon>
        <taxon>Pteriomorphia</taxon>
        <taxon>Mytilida</taxon>
        <taxon>Mytiloidea</taxon>
        <taxon>Mytilidae</taxon>
        <taxon>Mytilinae</taxon>
        <taxon>Mytilus</taxon>
    </lineage>
</organism>
<dbReference type="AlphaFoldDB" id="A0A8S3T2X3"/>
<comment type="subcellular location">
    <subcellularLocation>
        <location evidence="1 9">Golgi apparatus membrane</location>
        <topology evidence="1 9">Single-pass type II membrane protein</topology>
    </subcellularLocation>
</comment>
<evidence type="ECO:0000256" key="3">
    <source>
        <dbReference type="ARBA" id="ARBA00022679"/>
    </source>
</evidence>
<dbReference type="InterPro" id="IPR027417">
    <property type="entry name" value="P-loop_NTPase"/>
</dbReference>
<dbReference type="InterPro" id="IPR005331">
    <property type="entry name" value="Sulfotransferase"/>
</dbReference>
<dbReference type="GO" id="GO:0008146">
    <property type="term" value="F:sulfotransferase activity"/>
    <property type="evidence" value="ECO:0007669"/>
    <property type="project" value="InterPro"/>
</dbReference>
<dbReference type="GO" id="GO:0003677">
    <property type="term" value="F:DNA binding"/>
    <property type="evidence" value="ECO:0007669"/>
    <property type="project" value="InterPro"/>
</dbReference>
<dbReference type="GO" id="GO:0004519">
    <property type="term" value="F:endonuclease activity"/>
    <property type="evidence" value="ECO:0007669"/>
    <property type="project" value="InterPro"/>
</dbReference>
<feature type="transmembrane region" description="Helical" evidence="9">
    <location>
        <begin position="453"/>
        <end position="474"/>
    </location>
</feature>
<keyword evidence="6 9" id="KW-0333">Golgi apparatus</keyword>
<dbReference type="GO" id="GO:0000139">
    <property type="term" value="C:Golgi membrane"/>
    <property type="evidence" value="ECO:0007669"/>
    <property type="project" value="UniProtKB-SubCell"/>
</dbReference>
<evidence type="ECO:0000256" key="1">
    <source>
        <dbReference type="ARBA" id="ARBA00004323"/>
    </source>
</evidence>
<protein>
    <recommendedName>
        <fullName evidence="9">Carbohydrate sulfotransferase</fullName>
        <ecNumber evidence="9">2.8.2.-</ecNumber>
    </recommendedName>
</protein>
<reference evidence="11" key="1">
    <citation type="submission" date="2021-03" db="EMBL/GenBank/DDBJ databases">
        <authorList>
            <person name="Bekaert M."/>
        </authorList>
    </citation>
    <scope>NUCLEOTIDE SEQUENCE</scope>
</reference>
<dbReference type="PANTHER" id="PTHR12137">
    <property type="entry name" value="CARBOHYDRATE SULFOTRANSFERASE"/>
    <property type="match status" value="1"/>
</dbReference>
<evidence type="ECO:0000256" key="6">
    <source>
        <dbReference type="ARBA" id="ARBA00023034"/>
    </source>
</evidence>
<keyword evidence="9" id="KW-0735">Signal-anchor</keyword>
<dbReference type="Pfam" id="PF03567">
    <property type="entry name" value="Sulfotransfer_2"/>
    <property type="match status" value="1"/>
</dbReference>
<proteinExistence type="inferred from homology"/>
<keyword evidence="3 9" id="KW-0808">Transferase</keyword>
<comment type="similarity">
    <text evidence="2 9">Belongs to the sulfotransferase 2 family.</text>
</comment>
<accession>A0A8S3T2X3</accession>
<dbReference type="SUPFAM" id="SSF56219">
    <property type="entry name" value="DNase I-like"/>
    <property type="match status" value="1"/>
</dbReference>
<dbReference type="GO" id="GO:0006281">
    <property type="term" value="P:DNA repair"/>
    <property type="evidence" value="ECO:0007669"/>
    <property type="project" value="InterPro"/>
</dbReference>
<evidence type="ECO:0000256" key="9">
    <source>
        <dbReference type="RuleBase" id="RU364020"/>
    </source>
</evidence>
<evidence type="ECO:0000313" key="12">
    <source>
        <dbReference type="Proteomes" id="UP000683360"/>
    </source>
</evidence>
<keyword evidence="9" id="KW-0119">Carbohydrate metabolism</keyword>
<comment type="caution">
    <text evidence="11">The sequence shown here is derived from an EMBL/GenBank/DDBJ whole genome shotgun (WGS) entry which is preliminary data.</text>
</comment>
<name>A0A8S3T2X3_MYTED</name>